<organism evidence="1 2">
    <name type="scientific">Leptospira alstonii serovar Sichuan str. 79601</name>
    <dbReference type="NCBI Taxonomy" id="1218565"/>
    <lineage>
        <taxon>Bacteria</taxon>
        <taxon>Pseudomonadati</taxon>
        <taxon>Spirochaetota</taxon>
        <taxon>Spirochaetia</taxon>
        <taxon>Leptospirales</taxon>
        <taxon>Leptospiraceae</taxon>
        <taxon>Leptospira</taxon>
    </lineage>
</organism>
<sequence>MKNRAAPRRFFYGKNQRGAALSAIVNKLYEKNVIRYIAFSFNLLTPHQSLSH</sequence>
<name>M6CFK7_9LEPT</name>
<gene>
    <name evidence="1" type="ORF">LEP1GSC194_0974</name>
</gene>
<dbReference type="EMBL" id="ANIK01000121">
    <property type="protein sequence ID" value="EMJ90687.1"/>
    <property type="molecule type" value="Genomic_DNA"/>
</dbReference>
<comment type="caution">
    <text evidence="1">The sequence shown here is derived from an EMBL/GenBank/DDBJ whole genome shotgun (WGS) entry which is preliminary data.</text>
</comment>
<evidence type="ECO:0000313" key="1">
    <source>
        <dbReference type="EMBL" id="EMJ90687.1"/>
    </source>
</evidence>
<proteinExistence type="predicted"/>
<accession>M6CFK7</accession>
<dbReference type="Proteomes" id="UP000011988">
    <property type="component" value="Unassembled WGS sequence"/>
</dbReference>
<reference evidence="1 2" key="1">
    <citation type="submission" date="2013-01" db="EMBL/GenBank/DDBJ databases">
        <authorList>
            <person name="Harkins D.M."/>
            <person name="Durkin A.S."/>
            <person name="Brinkac L.M."/>
            <person name="Haft D.H."/>
            <person name="Selengut J.D."/>
            <person name="Sanka R."/>
            <person name="DePew J."/>
            <person name="Purushe J."/>
            <person name="Galloway R.L."/>
            <person name="Vinetz J.M."/>
            <person name="Sutton G.G."/>
            <person name="Nierman W.C."/>
            <person name="Fouts D.E."/>
        </authorList>
    </citation>
    <scope>NUCLEOTIDE SEQUENCE [LARGE SCALE GENOMIC DNA]</scope>
    <source>
        <strain evidence="1 2">79601</strain>
    </source>
</reference>
<protein>
    <submittedName>
        <fullName evidence="1">Uncharacterized protein</fullName>
    </submittedName>
</protein>
<dbReference type="AlphaFoldDB" id="M6CFK7"/>
<dbReference type="PATRIC" id="fig|1218565.3.peg.4465"/>
<evidence type="ECO:0000313" key="2">
    <source>
        <dbReference type="Proteomes" id="UP000011988"/>
    </source>
</evidence>